<protein>
    <submittedName>
        <fullName evidence="1">Uncharacterized protein</fullName>
    </submittedName>
</protein>
<evidence type="ECO:0000313" key="2">
    <source>
        <dbReference type="Proteomes" id="UP001212841"/>
    </source>
</evidence>
<sequence length="161" mass="17919">MVDTLVDLINPARSVVEEALPHSTVLSAPHPTAQQPSTDAYFICHYDTSIFDEVISQLDSPTPFHQTPLLSSPLPPLYSHPRQTNDIKSIESLAKLSIELAIPLTFSLCESFERLVEGIGSREFLPLWAELHRELSEVQWDKEGRFGSGWIVPEVELAGIA</sequence>
<proteinExistence type="predicted"/>
<comment type="caution">
    <text evidence="1">The sequence shown here is derived from an EMBL/GenBank/DDBJ whole genome shotgun (WGS) entry which is preliminary data.</text>
</comment>
<reference evidence="1" key="1">
    <citation type="submission" date="2020-05" db="EMBL/GenBank/DDBJ databases">
        <title>Phylogenomic resolution of chytrid fungi.</title>
        <authorList>
            <person name="Stajich J.E."/>
            <person name="Amses K."/>
            <person name="Simmons R."/>
            <person name="Seto K."/>
            <person name="Myers J."/>
            <person name="Bonds A."/>
            <person name="Quandt C.A."/>
            <person name="Barry K."/>
            <person name="Liu P."/>
            <person name="Grigoriev I."/>
            <person name="Longcore J.E."/>
            <person name="James T.Y."/>
        </authorList>
    </citation>
    <scope>NUCLEOTIDE SEQUENCE</scope>
    <source>
        <strain evidence="1">JEL0318</strain>
    </source>
</reference>
<accession>A0AAD5S5U4</accession>
<evidence type="ECO:0000313" key="1">
    <source>
        <dbReference type="EMBL" id="KAJ3040372.1"/>
    </source>
</evidence>
<organism evidence="1 2">
    <name type="scientific">Rhizophlyctis rosea</name>
    <dbReference type="NCBI Taxonomy" id="64517"/>
    <lineage>
        <taxon>Eukaryota</taxon>
        <taxon>Fungi</taxon>
        <taxon>Fungi incertae sedis</taxon>
        <taxon>Chytridiomycota</taxon>
        <taxon>Chytridiomycota incertae sedis</taxon>
        <taxon>Chytridiomycetes</taxon>
        <taxon>Rhizophlyctidales</taxon>
        <taxon>Rhizophlyctidaceae</taxon>
        <taxon>Rhizophlyctis</taxon>
    </lineage>
</organism>
<dbReference type="EMBL" id="JADGJD010001564">
    <property type="protein sequence ID" value="KAJ3040372.1"/>
    <property type="molecule type" value="Genomic_DNA"/>
</dbReference>
<dbReference type="Proteomes" id="UP001212841">
    <property type="component" value="Unassembled WGS sequence"/>
</dbReference>
<name>A0AAD5S5U4_9FUNG</name>
<dbReference type="AlphaFoldDB" id="A0AAD5S5U4"/>
<gene>
    <name evidence="1" type="ORF">HK097_002579</name>
</gene>
<keyword evidence="2" id="KW-1185">Reference proteome</keyword>
<feature type="non-terminal residue" evidence="1">
    <location>
        <position position="161"/>
    </location>
</feature>